<dbReference type="PROSITE" id="PS50110">
    <property type="entry name" value="RESPONSE_REGULATORY"/>
    <property type="match status" value="1"/>
</dbReference>
<dbReference type="SUPFAM" id="SSF52172">
    <property type="entry name" value="CheY-like"/>
    <property type="match status" value="1"/>
</dbReference>
<dbReference type="PANTHER" id="PTHR48111">
    <property type="entry name" value="REGULATOR OF RPOS"/>
    <property type="match status" value="1"/>
</dbReference>
<dbReference type="CDD" id="cd17574">
    <property type="entry name" value="REC_OmpR"/>
    <property type="match status" value="1"/>
</dbReference>
<comment type="caution">
    <text evidence="7">The sequence shown here is derived from an EMBL/GenBank/DDBJ whole genome shotgun (WGS) entry which is preliminary data.</text>
</comment>
<dbReference type="EMBL" id="BARS01019232">
    <property type="protein sequence ID" value="GAF88564.1"/>
    <property type="molecule type" value="Genomic_DNA"/>
</dbReference>
<organism evidence="7">
    <name type="scientific">marine sediment metagenome</name>
    <dbReference type="NCBI Taxonomy" id="412755"/>
    <lineage>
        <taxon>unclassified sequences</taxon>
        <taxon>metagenomes</taxon>
        <taxon>ecological metagenomes</taxon>
    </lineage>
</organism>
<name>X0T5T7_9ZZZZ</name>
<evidence type="ECO:0000256" key="3">
    <source>
        <dbReference type="ARBA" id="ARBA00023015"/>
    </source>
</evidence>
<dbReference type="SMART" id="SM00448">
    <property type="entry name" value="REC"/>
    <property type="match status" value="1"/>
</dbReference>
<evidence type="ECO:0000256" key="1">
    <source>
        <dbReference type="ARBA" id="ARBA00022553"/>
    </source>
</evidence>
<keyword evidence="1" id="KW-0597">Phosphoprotein</keyword>
<keyword evidence="5" id="KW-0804">Transcription</keyword>
<dbReference type="GO" id="GO:0005829">
    <property type="term" value="C:cytosol"/>
    <property type="evidence" value="ECO:0007669"/>
    <property type="project" value="TreeGrafter"/>
</dbReference>
<evidence type="ECO:0000313" key="7">
    <source>
        <dbReference type="EMBL" id="GAF88564.1"/>
    </source>
</evidence>
<feature type="domain" description="Response regulatory" evidence="6">
    <location>
        <begin position="2"/>
        <end position="119"/>
    </location>
</feature>
<dbReference type="Pfam" id="PF00072">
    <property type="entry name" value="Response_reg"/>
    <property type="match status" value="1"/>
</dbReference>
<dbReference type="PANTHER" id="PTHR48111:SF1">
    <property type="entry name" value="TWO-COMPONENT RESPONSE REGULATOR ORR33"/>
    <property type="match status" value="1"/>
</dbReference>
<dbReference type="GO" id="GO:0000976">
    <property type="term" value="F:transcription cis-regulatory region binding"/>
    <property type="evidence" value="ECO:0007669"/>
    <property type="project" value="TreeGrafter"/>
</dbReference>
<evidence type="ECO:0000256" key="4">
    <source>
        <dbReference type="ARBA" id="ARBA00023125"/>
    </source>
</evidence>
<gene>
    <name evidence="7" type="ORF">S01H1_31191</name>
</gene>
<accession>X0T5T7</accession>
<evidence type="ECO:0000256" key="2">
    <source>
        <dbReference type="ARBA" id="ARBA00023012"/>
    </source>
</evidence>
<evidence type="ECO:0000256" key="5">
    <source>
        <dbReference type="ARBA" id="ARBA00023163"/>
    </source>
</evidence>
<dbReference type="InterPro" id="IPR011006">
    <property type="entry name" value="CheY-like_superfamily"/>
</dbReference>
<dbReference type="GO" id="GO:0032993">
    <property type="term" value="C:protein-DNA complex"/>
    <property type="evidence" value="ECO:0007669"/>
    <property type="project" value="TreeGrafter"/>
</dbReference>
<keyword evidence="2" id="KW-0902">Two-component regulatory system</keyword>
<evidence type="ECO:0000259" key="6">
    <source>
        <dbReference type="PROSITE" id="PS50110"/>
    </source>
</evidence>
<dbReference type="Gene3D" id="3.40.50.2300">
    <property type="match status" value="1"/>
</dbReference>
<sequence>MRILAADDDPVYQVLLRDLLTQWEYDVTVVSDGADAWEVLQSEGAPRLVLLDWLMPGFDGFELCRMIRQDPSGEGVYIILLTGSRQKGEIMRVLVAGADDYLIKPFDPLDLKIRLRAAQRILDLRELIKNKMHVST</sequence>
<dbReference type="GO" id="GO:0006355">
    <property type="term" value="P:regulation of DNA-templated transcription"/>
    <property type="evidence" value="ECO:0007669"/>
    <property type="project" value="TreeGrafter"/>
</dbReference>
<keyword evidence="3" id="KW-0805">Transcription regulation</keyword>
<dbReference type="GO" id="GO:0000156">
    <property type="term" value="F:phosphorelay response regulator activity"/>
    <property type="evidence" value="ECO:0007669"/>
    <property type="project" value="TreeGrafter"/>
</dbReference>
<dbReference type="AlphaFoldDB" id="X0T5T7"/>
<reference evidence="7" key="1">
    <citation type="journal article" date="2014" name="Front. Microbiol.">
        <title>High frequency of phylogenetically diverse reductive dehalogenase-homologous genes in deep subseafloor sedimentary metagenomes.</title>
        <authorList>
            <person name="Kawai M."/>
            <person name="Futagami T."/>
            <person name="Toyoda A."/>
            <person name="Takaki Y."/>
            <person name="Nishi S."/>
            <person name="Hori S."/>
            <person name="Arai W."/>
            <person name="Tsubouchi T."/>
            <person name="Morono Y."/>
            <person name="Uchiyama I."/>
            <person name="Ito T."/>
            <person name="Fujiyama A."/>
            <person name="Inagaki F."/>
            <person name="Takami H."/>
        </authorList>
    </citation>
    <scope>NUCLEOTIDE SEQUENCE</scope>
    <source>
        <strain evidence="7">Expedition CK06-06</strain>
    </source>
</reference>
<proteinExistence type="predicted"/>
<protein>
    <recommendedName>
        <fullName evidence="6">Response regulatory domain-containing protein</fullName>
    </recommendedName>
</protein>
<dbReference type="InterPro" id="IPR039420">
    <property type="entry name" value="WalR-like"/>
</dbReference>
<dbReference type="InterPro" id="IPR001789">
    <property type="entry name" value="Sig_transdc_resp-reg_receiver"/>
</dbReference>
<keyword evidence="4" id="KW-0238">DNA-binding</keyword>